<evidence type="ECO:0000313" key="2">
    <source>
        <dbReference type="EMBL" id="ROQ20534.1"/>
    </source>
</evidence>
<feature type="signal peptide" evidence="1">
    <location>
        <begin position="1"/>
        <end position="20"/>
    </location>
</feature>
<evidence type="ECO:0000256" key="1">
    <source>
        <dbReference type="SAM" id="SignalP"/>
    </source>
</evidence>
<keyword evidence="3" id="KW-1185">Reference proteome</keyword>
<name>A0A3N1NL78_9GAMM</name>
<dbReference type="InterPro" id="IPR045500">
    <property type="entry name" value="DUF6491"/>
</dbReference>
<reference evidence="2 3" key="1">
    <citation type="submission" date="2018-11" db="EMBL/GenBank/DDBJ databases">
        <title>Genomic Encyclopedia of Type Strains, Phase IV (KMG-IV): sequencing the most valuable type-strain genomes for metagenomic binning, comparative biology and taxonomic classification.</title>
        <authorList>
            <person name="Goeker M."/>
        </authorList>
    </citation>
    <scope>NUCLEOTIDE SEQUENCE [LARGE SCALE GENOMIC DNA]</scope>
    <source>
        <strain evidence="2 3">DSM 16974</strain>
    </source>
</reference>
<proteinExistence type="predicted"/>
<evidence type="ECO:0000313" key="3">
    <source>
        <dbReference type="Proteomes" id="UP000273643"/>
    </source>
</evidence>
<sequence>MRLWKLCATAPLLAALSACTTTGESVPSFYDVLAETAGQNGRACVRQNDIRGYGVLDHEVISIDARRNYYLATVLPGCNALETSPAALFEERFSEVCGGGMHKVYVRDDHCTIRQMYEFESREAAFAAHRRAVERYNALRSEAESAED</sequence>
<dbReference type="RefSeq" id="WP_123637667.1">
    <property type="nucleotide sequence ID" value="NZ_RJUK01000001.1"/>
</dbReference>
<feature type="chain" id="PRO_5018292574" description="Lipoprotein" evidence="1">
    <location>
        <begin position="21"/>
        <end position="148"/>
    </location>
</feature>
<accession>A0A3N1NL78</accession>
<dbReference type="OrthoDB" id="6388019at2"/>
<comment type="caution">
    <text evidence="2">The sequence shown here is derived from an EMBL/GenBank/DDBJ whole genome shotgun (WGS) entry which is preliminary data.</text>
</comment>
<gene>
    <name evidence="2" type="ORF">EDC38_1141</name>
</gene>
<dbReference type="Pfam" id="PF20101">
    <property type="entry name" value="DUF6491"/>
    <property type="match status" value="1"/>
</dbReference>
<organism evidence="2 3">
    <name type="scientific">Marinimicrobium koreense</name>
    <dbReference type="NCBI Taxonomy" id="306545"/>
    <lineage>
        <taxon>Bacteria</taxon>
        <taxon>Pseudomonadati</taxon>
        <taxon>Pseudomonadota</taxon>
        <taxon>Gammaproteobacteria</taxon>
        <taxon>Cellvibrionales</taxon>
        <taxon>Cellvibrionaceae</taxon>
        <taxon>Marinimicrobium</taxon>
    </lineage>
</organism>
<dbReference type="Proteomes" id="UP000273643">
    <property type="component" value="Unassembled WGS sequence"/>
</dbReference>
<keyword evidence="1" id="KW-0732">Signal</keyword>
<protein>
    <recommendedName>
        <fullName evidence="4">Lipoprotein</fullName>
    </recommendedName>
</protein>
<evidence type="ECO:0008006" key="4">
    <source>
        <dbReference type="Google" id="ProtNLM"/>
    </source>
</evidence>
<dbReference type="AlphaFoldDB" id="A0A3N1NL78"/>
<dbReference type="EMBL" id="RJUK01000001">
    <property type="protein sequence ID" value="ROQ20534.1"/>
    <property type="molecule type" value="Genomic_DNA"/>
</dbReference>
<dbReference type="PROSITE" id="PS51257">
    <property type="entry name" value="PROKAR_LIPOPROTEIN"/>
    <property type="match status" value="1"/>
</dbReference>